<feature type="compositionally biased region" description="Basic and acidic residues" evidence="2">
    <location>
        <begin position="200"/>
        <end position="212"/>
    </location>
</feature>
<feature type="compositionally biased region" description="Basic and acidic residues" evidence="2">
    <location>
        <begin position="548"/>
        <end position="560"/>
    </location>
</feature>
<feature type="region of interest" description="Disordered" evidence="2">
    <location>
        <begin position="502"/>
        <end position="577"/>
    </location>
</feature>
<dbReference type="PROSITE" id="PS50804">
    <property type="entry name" value="SCAN_BOX"/>
    <property type="match status" value="1"/>
</dbReference>
<dbReference type="InterPro" id="IPR050916">
    <property type="entry name" value="SCAN-C2H2_zinc_finger"/>
</dbReference>
<dbReference type="InterPro" id="IPR038269">
    <property type="entry name" value="SCAN_sf"/>
</dbReference>
<evidence type="ECO:0000256" key="1">
    <source>
        <dbReference type="ARBA" id="ARBA00023242"/>
    </source>
</evidence>
<evidence type="ECO:0000259" key="3">
    <source>
        <dbReference type="PROSITE" id="PS50804"/>
    </source>
</evidence>
<feature type="region of interest" description="Disordered" evidence="2">
    <location>
        <begin position="293"/>
        <end position="317"/>
    </location>
</feature>
<keyword evidence="1" id="KW-0539">Nucleus</keyword>
<keyword evidence="5" id="KW-1185">Reference proteome</keyword>
<feature type="compositionally biased region" description="Basic and acidic residues" evidence="2">
    <location>
        <begin position="568"/>
        <end position="577"/>
    </location>
</feature>
<dbReference type="SMART" id="SM00431">
    <property type="entry name" value="SCAN"/>
    <property type="match status" value="1"/>
</dbReference>
<protein>
    <recommendedName>
        <fullName evidence="3">SCAN box domain-containing protein</fullName>
    </recommendedName>
</protein>
<dbReference type="Proteomes" id="UP000826234">
    <property type="component" value="Unassembled WGS sequence"/>
</dbReference>
<evidence type="ECO:0000256" key="2">
    <source>
        <dbReference type="SAM" id="MobiDB-lite"/>
    </source>
</evidence>
<dbReference type="PANTHER" id="PTHR45935">
    <property type="entry name" value="PROTEIN ZBED8-RELATED"/>
    <property type="match status" value="1"/>
</dbReference>
<evidence type="ECO:0000313" key="5">
    <source>
        <dbReference type="Proteomes" id="UP000826234"/>
    </source>
</evidence>
<feature type="region of interest" description="Disordered" evidence="2">
    <location>
        <begin position="200"/>
        <end position="220"/>
    </location>
</feature>
<sequence>MKEQTSSTPGTEEVMTEAEEATNILEGVEDPRRIHGHVRELCHQWLIPERRSKEQILELLILEQFLASLPPDLQNWIRAGGPDSCSQAVALLEDFMMSVEEAGKGKSQRAKNLKEATGVTWLAAAQTAVQPSPKTMFWQVQQENNGSVISLENPQLGINKPREISRHPPQKSQNDMMVKEEMEDVMVKEEMEERRCELDEQQRKQSMERETECNELTDSPTASTITNFTTHTKEKMSLFSKYGRKYRYVSEFEMILAMEAQNECPMSEGTFQPNPCLDETSKTLRGERKSMFAKNEEEDSLERHLRNREEETTIDSDQLGMRLSSRSKCPSDYNSTFLAEEQPIVQTDLREKPVNIRETSLSLQIVKQSLTQPGQETMVWQVLQEEAANINALGGKGSYVKTESALSAKNEPRDIATTISQISQGSVLETTKICQEGCQSYEELGKQSVGTEDEYSKLTPDLIAAASQPSQVDRRDKIPFISSCGRNDCHTSDLNMLTARQDHQEHPRPEETFQENSCFDKHQRRIAGERQSDLSEHGKGDYLNAPQKKSETSAVHKREVSTMVSYDTSRRKDLGVK</sequence>
<feature type="compositionally biased region" description="Basic and acidic residues" evidence="2">
    <location>
        <begin position="301"/>
        <end position="311"/>
    </location>
</feature>
<feature type="compositionally biased region" description="Basic and acidic residues" evidence="2">
    <location>
        <begin position="502"/>
        <end position="511"/>
    </location>
</feature>
<gene>
    <name evidence="4" type="ORF">JD844_013738</name>
</gene>
<evidence type="ECO:0000313" key="4">
    <source>
        <dbReference type="EMBL" id="KAH0630564.1"/>
    </source>
</evidence>
<dbReference type="PANTHER" id="PTHR45935:SF15">
    <property type="entry name" value="SCAN BOX DOMAIN-CONTAINING PROTEIN"/>
    <property type="match status" value="1"/>
</dbReference>
<organism evidence="4 5">
    <name type="scientific">Phrynosoma platyrhinos</name>
    <name type="common">Desert horned lizard</name>
    <dbReference type="NCBI Taxonomy" id="52577"/>
    <lineage>
        <taxon>Eukaryota</taxon>
        <taxon>Metazoa</taxon>
        <taxon>Chordata</taxon>
        <taxon>Craniata</taxon>
        <taxon>Vertebrata</taxon>
        <taxon>Euteleostomi</taxon>
        <taxon>Lepidosauria</taxon>
        <taxon>Squamata</taxon>
        <taxon>Bifurcata</taxon>
        <taxon>Unidentata</taxon>
        <taxon>Episquamata</taxon>
        <taxon>Toxicofera</taxon>
        <taxon>Iguania</taxon>
        <taxon>Phrynosomatidae</taxon>
        <taxon>Phrynosomatinae</taxon>
        <taxon>Phrynosoma</taxon>
    </lineage>
</organism>
<name>A0ABQ7TLJ9_PHRPL</name>
<comment type="caution">
    <text evidence="4">The sequence shown here is derived from an EMBL/GenBank/DDBJ whole genome shotgun (WGS) entry which is preliminary data.</text>
</comment>
<feature type="domain" description="SCAN box" evidence="3">
    <location>
        <begin position="31"/>
        <end position="95"/>
    </location>
</feature>
<accession>A0ABQ7TLJ9</accession>
<dbReference type="SUPFAM" id="SSF47353">
    <property type="entry name" value="Retrovirus capsid dimerization domain-like"/>
    <property type="match status" value="1"/>
</dbReference>
<reference evidence="4 5" key="1">
    <citation type="journal article" date="2022" name="Gigascience">
        <title>A chromosome-level genome assembly and annotation of the desert horned lizard, Phrynosoma platyrhinos, provides insight into chromosomal rearrangements among reptiles.</title>
        <authorList>
            <person name="Koochekian N."/>
            <person name="Ascanio A."/>
            <person name="Farleigh K."/>
            <person name="Card D.C."/>
            <person name="Schield D.R."/>
            <person name="Castoe T.A."/>
            <person name="Jezkova T."/>
        </authorList>
    </citation>
    <scope>NUCLEOTIDE SEQUENCE [LARGE SCALE GENOMIC DNA]</scope>
    <source>
        <strain evidence="4">NK-2021</strain>
    </source>
</reference>
<dbReference type="Gene3D" id="1.10.4020.10">
    <property type="entry name" value="DNA breaking-rejoining enzymes"/>
    <property type="match status" value="1"/>
</dbReference>
<proteinExistence type="predicted"/>
<dbReference type="InterPro" id="IPR003309">
    <property type="entry name" value="SCAN_dom"/>
</dbReference>
<dbReference type="EMBL" id="JAIPUX010000439">
    <property type="protein sequence ID" value="KAH0630564.1"/>
    <property type="molecule type" value="Genomic_DNA"/>
</dbReference>
<dbReference type="Pfam" id="PF02023">
    <property type="entry name" value="SCAN"/>
    <property type="match status" value="1"/>
</dbReference>
<feature type="compositionally biased region" description="Basic and acidic residues" evidence="2">
    <location>
        <begin position="518"/>
        <end position="540"/>
    </location>
</feature>